<gene>
    <name evidence="1" type="ORF">IQ266_26885</name>
</gene>
<evidence type="ECO:0000313" key="1">
    <source>
        <dbReference type="EMBL" id="MBE9033365.1"/>
    </source>
</evidence>
<sequence>MALDKSELKDLFVRVIFEETAPEDWVQDVWGLSPMMGDSAAKLWEACEWLLEDCPEETLENFMQYLYRKQLEEGER</sequence>
<name>A0A928Z7P8_9CYAN</name>
<dbReference type="Proteomes" id="UP000625316">
    <property type="component" value="Unassembled WGS sequence"/>
</dbReference>
<comment type="caution">
    <text evidence="1">The sequence shown here is derived from an EMBL/GenBank/DDBJ whole genome shotgun (WGS) entry which is preliminary data.</text>
</comment>
<dbReference type="RefSeq" id="WP_264328171.1">
    <property type="nucleotide sequence ID" value="NZ_JADEXQ010000184.1"/>
</dbReference>
<reference evidence="1" key="1">
    <citation type="submission" date="2020-10" db="EMBL/GenBank/DDBJ databases">
        <authorList>
            <person name="Castelo-Branco R."/>
            <person name="Eusebio N."/>
            <person name="Adriana R."/>
            <person name="Vieira A."/>
            <person name="Brugerolle De Fraissinette N."/>
            <person name="Rezende De Castro R."/>
            <person name="Schneider M.P."/>
            <person name="Vasconcelos V."/>
            <person name="Leao P.N."/>
        </authorList>
    </citation>
    <scope>NUCLEOTIDE SEQUENCE</scope>
    <source>
        <strain evidence="1">LEGE 11480</strain>
    </source>
</reference>
<dbReference type="EMBL" id="JADEXQ010000184">
    <property type="protein sequence ID" value="MBE9033365.1"/>
    <property type="molecule type" value="Genomic_DNA"/>
</dbReference>
<keyword evidence="2" id="KW-1185">Reference proteome</keyword>
<protein>
    <submittedName>
        <fullName evidence="1">Uncharacterized protein</fullName>
    </submittedName>
</protein>
<organism evidence="1 2">
    <name type="scientific">Romeriopsis navalis LEGE 11480</name>
    <dbReference type="NCBI Taxonomy" id="2777977"/>
    <lineage>
        <taxon>Bacteria</taxon>
        <taxon>Bacillati</taxon>
        <taxon>Cyanobacteriota</taxon>
        <taxon>Cyanophyceae</taxon>
        <taxon>Leptolyngbyales</taxon>
        <taxon>Leptolyngbyaceae</taxon>
        <taxon>Romeriopsis</taxon>
        <taxon>Romeriopsis navalis</taxon>
    </lineage>
</organism>
<accession>A0A928Z7P8</accession>
<evidence type="ECO:0000313" key="2">
    <source>
        <dbReference type="Proteomes" id="UP000625316"/>
    </source>
</evidence>
<dbReference type="AlphaFoldDB" id="A0A928Z7P8"/>
<proteinExistence type="predicted"/>